<gene>
    <name evidence="2" type="ORF">F2Q70_00017187</name>
</gene>
<dbReference type="AlphaFoldDB" id="A0A8S9HZS7"/>
<accession>A0A8S9HZS7</accession>
<feature type="region of interest" description="Disordered" evidence="1">
    <location>
        <begin position="52"/>
        <end position="171"/>
    </location>
</feature>
<feature type="compositionally biased region" description="Basic and acidic residues" evidence="1">
    <location>
        <begin position="151"/>
        <end position="167"/>
    </location>
</feature>
<sequence length="241" mass="27161">MIYVFVEQEKLHEAEATNLRERFRASFDPYGSNVDLIGPDTASQLITSREIVEEPFEEPTVDITSAPTEHAAGPEKDALEESPEKDNLEENPEKGNPETDGVLIREGRTENVGIEDPVLAYDTSSEGREDEEEEGDRAKKTPSDTCNSRNSAEDRNDALIGSERDGSEASSQVLRLLRRVRRRVRFDQIDCRPTIYHPGGIFEELSPLPLRHPNTIAYPEKFFESAQAIATHSHLRWPDLS</sequence>
<organism evidence="2">
    <name type="scientific">Brassica cretica</name>
    <name type="common">Mustard</name>
    <dbReference type="NCBI Taxonomy" id="69181"/>
    <lineage>
        <taxon>Eukaryota</taxon>
        <taxon>Viridiplantae</taxon>
        <taxon>Streptophyta</taxon>
        <taxon>Embryophyta</taxon>
        <taxon>Tracheophyta</taxon>
        <taxon>Spermatophyta</taxon>
        <taxon>Magnoliopsida</taxon>
        <taxon>eudicotyledons</taxon>
        <taxon>Gunneridae</taxon>
        <taxon>Pentapetalae</taxon>
        <taxon>rosids</taxon>
        <taxon>malvids</taxon>
        <taxon>Brassicales</taxon>
        <taxon>Brassicaceae</taxon>
        <taxon>Brassiceae</taxon>
        <taxon>Brassica</taxon>
    </lineage>
</organism>
<proteinExistence type="predicted"/>
<dbReference type="EMBL" id="QGKY02001250">
    <property type="protein sequence ID" value="KAF2562747.1"/>
    <property type="molecule type" value="Genomic_DNA"/>
</dbReference>
<comment type="caution">
    <text evidence="2">The sequence shown here is derived from an EMBL/GenBank/DDBJ whole genome shotgun (WGS) entry which is preliminary data.</text>
</comment>
<reference evidence="2" key="1">
    <citation type="submission" date="2019-12" db="EMBL/GenBank/DDBJ databases">
        <title>Genome sequencing and annotation of Brassica cretica.</title>
        <authorList>
            <person name="Studholme D.J."/>
            <person name="Sarris P.F."/>
        </authorList>
    </citation>
    <scope>NUCLEOTIDE SEQUENCE</scope>
    <source>
        <strain evidence="2">PFS-102/07</strain>
        <tissue evidence="2">Leaf</tissue>
    </source>
</reference>
<feature type="compositionally biased region" description="Basic and acidic residues" evidence="1">
    <location>
        <begin position="72"/>
        <end position="109"/>
    </location>
</feature>
<evidence type="ECO:0000256" key="1">
    <source>
        <dbReference type="SAM" id="MobiDB-lite"/>
    </source>
</evidence>
<protein>
    <submittedName>
        <fullName evidence="2">Uncharacterized protein</fullName>
    </submittedName>
</protein>
<evidence type="ECO:0000313" key="2">
    <source>
        <dbReference type="EMBL" id="KAF2562747.1"/>
    </source>
</evidence>
<name>A0A8S9HZS7_BRACR</name>